<name>A0A5C5Q089_9PSED</name>
<evidence type="ECO:0000313" key="3">
    <source>
        <dbReference type="Proteomes" id="UP000317951"/>
    </source>
</evidence>
<reference evidence="1 3" key="1">
    <citation type="submission" date="2019-06" db="EMBL/GenBank/DDBJ databases">
        <title>Pseudomonas bimorpha sp. nov. isolated from bovine raw milk and skim milk concentrate.</title>
        <authorList>
            <person name="Hofmann K."/>
            <person name="Huptas C."/>
            <person name="Doll E."/>
            <person name="Scherer S."/>
            <person name="Wenning M."/>
        </authorList>
    </citation>
    <scope>NUCLEOTIDE SEQUENCE [LARGE SCALE GENOMIC DNA]</scope>
    <source>
        <strain evidence="1 3">DSM 17835</strain>
    </source>
</reference>
<organism evidence="1 3">
    <name type="scientific">Pseudomonas extremaustralis</name>
    <dbReference type="NCBI Taxonomy" id="359110"/>
    <lineage>
        <taxon>Bacteria</taxon>
        <taxon>Pseudomonadati</taxon>
        <taxon>Pseudomonadota</taxon>
        <taxon>Gammaproteobacteria</taxon>
        <taxon>Pseudomonadales</taxon>
        <taxon>Pseudomonadaceae</taxon>
        <taxon>Pseudomonas</taxon>
    </lineage>
</organism>
<dbReference type="EMBL" id="VFET01000053">
    <property type="protein sequence ID" value="TWR97682.1"/>
    <property type="molecule type" value="Genomic_DNA"/>
</dbReference>
<comment type="caution">
    <text evidence="1">The sequence shown here is derived from an EMBL/GenBank/DDBJ whole genome shotgun (WGS) entry which is preliminary data.</text>
</comment>
<dbReference type="EMBL" id="VFET01000026">
    <property type="protein sequence ID" value="TWS01609.1"/>
    <property type="molecule type" value="Genomic_DNA"/>
</dbReference>
<proteinExistence type="predicted"/>
<evidence type="ECO:0000313" key="2">
    <source>
        <dbReference type="EMBL" id="TWS01609.1"/>
    </source>
</evidence>
<accession>A0A5C5Q089</accession>
<dbReference type="AlphaFoldDB" id="A0A5C5Q089"/>
<gene>
    <name evidence="2" type="ORF">FIV36_24480</name>
    <name evidence="1" type="ORF">FIV36_30415</name>
</gene>
<feature type="non-terminal residue" evidence="1">
    <location>
        <position position="39"/>
    </location>
</feature>
<dbReference type="Proteomes" id="UP000317951">
    <property type="component" value="Unassembled WGS sequence"/>
</dbReference>
<evidence type="ECO:0000313" key="1">
    <source>
        <dbReference type="EMBL" id="TWR97682.1"/>
    </source>
</evidence>
<protein>
    <submittedName>
        <fullName evidence="1">IS110 family transposase</fullName>
    </submittedName>
</protein>
<sequence>MKKHTTINQSLSADVSTCMNVAVDLAKKVFQVAGEDALG</sequence>